<dbReference type="EMBL" id="NEVK01000004">
    <property type="protein sequence ID" value="OZI22989.1"/>
    <property type="molecule type" value="Genomic_DNA"/>
</dbReference>
<feature type="signal peptide" evidence="1">
    <location>
        <begin position="1"/>
        <end position="24"/>
    </location>
</feature>
<sequence length="397" mass="43273">MQRRDLLKFAASAPLALLGTHLFAAPQGAPRLLVVFMRGAYDSSSLLIPVSSDFYYESRPTIAIPRPGDDADAALALTDGWGLHPAMQATLAPLYKARELAFIPFAGTDDLSRSHFATQNAIELGQPAAPRNRYRNGFLNRLAETLGRDTTRPVSFTTDVPQIWRGALPVPNIDLAGRTGRQILGASRTEAIGQMYRDTEFSAAVNEGIELSAIARRELEQEMQQANGKAIPGSQLEREATRVGRLMAERYNLGFLDVGGWDTHVAQGGVQGTLASKLGQLGRALVSYKAAMGPAWRDTTVVVISEFGRTFRENGSKGTDHGHGTVYWVLGGGVRGGRVAGNQVEVRPDTLHQDRDYPVLNDYRAVFAGLFARLYGLDGRRLQEVFPGVEPQDLQLV</sequence>
<organism evidence="2 3">
    <name type="scientific">Bordetella genomosp. 7</name>
    <dbReference type="NCBI Taxonomy" id="1416805"/>
    <lineage>
        <taxon>Bacteria</taxon>
        <taxon>Pseudomonadati</taxon>
        <taxon>Pseudomonadota</taxon>
        <taxon>Betaproteobacteria</taxon>
        <taxon>Burkholderiales</taxon>
        <taxon>Alcaligenaceae</taxon>
        <taxon>Bordetella</taxon>
    </lineage>
</organism>
<dbReference type="RefSeq" id="WP_094796756.1">
    <property type="nucleotide sequence ID" value="NZ_NEVK01000004.1"/>
</dbReference>
<gene>
    <name evidence="2" type="ORF">CAL19_08625</name>
</gene>
<feature type="chain" id="PRO_5012356537" description="Tat pathway signal protein" evidence="1">
    <location>
        <begin position="25"/>
        <end position="397"/>
    </location>
</feature>
<dbReference type="PANTHER" id="PTHR43737">
    <property type="entry name" value="BLL7424 PROTEIN"/>
    <property type="match status" value="1"/>
</dbReference>
<dbReference type="Proteomes" id="UP000216947">
    <property type="component" value="Unassembled WGS sequence"/>
</dbReference>
<keyword evidence="1" id="KW-0732">Signal</keyword>
<keyword evidence="3" id="KW-1185">Reference proteome</keyword>
<evidence type="ECO:0000313" key="2">
    <source>
        <dbReference type="EMBL" id="OZI22989.1"/>
    </source>
</evidence>
<evidence type="ECO:0000313" key="3">
    <source>
        <dbReference type="Proteomes" id="UP000216947"/>
    </source>
</evidence>
<accession>A0A261RDA7</accession>
<dbReference type="Pfam" id="PF07394">
    <property type="entry name" value="DUF1501"/>
    <property type="match status" value="1"/>
</dbReference>
<proteinExistence type="predicted"/>
<dbReference type="InterPro" id="IPR010869">
    <property type="entry name" value="DUF1501"/>
</dbReference>
<protein>
    <recommendedName>
        <fullName evidence="4">Tat pathway signal protein</fullName>
    </recommendedName>
</protein>
<dbReference type="PANTHER" id="PTHR43737:SF1">
    <property type="entry name" value="DUF1501 DOMAIN-CONTAINING PROTEIN"/>
    <property type="match status" value="1"/>
</dbReference>
<evidence type="ECO:0008006" key="4">
    <source>
        <dbReference type="Google" id="ProtNLM"/>
    </source>
</evidence>
<name>A0A261RDA7_9BORD</name>
<reference evidence="3" key="1">
    <citation type="submission" date="2017-05" db="EMBL/GenBank/DDBJ databases">
        <title>Complete and WGS of Bordetella genogroups.</title>
        <authorList>
            <person name="Spilker T."/>
            <person name="Lipuma J."/>
        </authorList>
    </citation>
    <scope>NUCLEOTIDE SEQUENCE [LARGE SCALE GENOMIC DNA]</scope>
    <source>
        <strain evidence="3">AU18089</strain>
    </source>
</reference>
<comment type="caution">
    <text evidence="2">The sequence shown here is derived from an EMBL/GenBank/DDBJ whole genome shotgun (WGS) entry which is preliminary data.</text>
</comment>
<evidence type="ECO:0000256" key="1">
    <source>
        <dbReference type="SAM" id="SignalP"/>
    </source>
</evidence>
<dbReference type="AlphaFoldDB" id="A0A261RDA7"/>